<name>A0A5K7X703_9BACT</name>
<evidence type="ECO:0000313" key="1">
    <source>
        <dbReference type="EMBL" id="BBO32514.1"/>
    </source>
</evidence>
<keyword evidence="2" id="KW-1185">Reference proteome</keyword>
<reference evidence="2" key="1">
    <citation type="submission" date="2019-10" db="EMBL/GenBank/DDBJ databases">
        <title>Lacipirellula parvula gen. nov., sp. nov., representing a lineage of planctomycetes widespread in freshwater anoxic habitats, and description of the family Lacipirellulaceae.</title>
        <authorList>
            <person name="Dedysh S.N."/>
            <person name="Kulichevskaya I.S."/>
            <person name="Beletsky A.V."/>
            <person name="Rakitin A.L."/>
            <person name="Mardanov A.V."/>
            <person name="Ivanova A.A."/>
            <person name="Saltykova V.X."/>
            <person name="Rijpstra W.I.C."/>
            <person name="Sinninghe Damste J.S."/>
            <person name="Ravin N.V."/>
        </authorList>
    </citation>
    <scope>NUCLEOTIDE SEQUENCE [LARGE SCALE GENOMIC DNA]</scope>
    <source>
        <strain evidence="2">PX69</strain>
    </source>
</reference>
<dbReference type="EMBL" id="AP021861">
    <property type="protein sequence ID" value="BBO32514.1"/>
    <property type="molecule type" value="Genomic_DNA"/>
</dbReference>
<evidence type="ECO:0000313" key="2">
    <source>
        <dbReference type="Proteomes" id="UP000326837"/>
    </source>
</evidence>
<organism evidence="1 2">
    <name type="scientific">Lacipirellula parvula</name>
    <dbReference type="NCBI Taxonomy" id="2650471"/>
    <lineage>
        <taxon>Bacteria</taxon>
        <taxon>Pseudomonadati</taxon>
        <taxon>Planctomycetota</taxon>
        <taxon>Planctomycetia</taxon>
        <taxon>Pirellulales</taxon>
        <taxon>Lacipirellulaceae</taxon>
        <taxon>Lacipirellula</taxon>
    </lineage>
</organism>
<protein>
    <recommendedName>
        <fullName evidence="3">Helix-turn-helix domain-containing protein</fullName>
    </recommendedName>
</protein>
<dbReference type="RefSeq" id="WP_152098467.1">
    <property type="nucleotide sequence ID" value="NZ_AP021861.1"/>
</dbReference>
<dbReference type="AlphaFoldDB" id="A0A5K7X703"/>
<dbReference type="KEGG" id="lpav:PLANPX_2126"/>
<proteinExistence type="predicted"/>
<gene>
    <name evidence="1" type="ORF">PLANPX_2126</name>
</gene>
<dbReference type="Proteomes" id="UP000326837">
    <property type="component" value="Chromosome"/>
</dbReference>
<evidence type="ECO:0008006" key="3">
    <source>
        <dbReference type="Google" id="ProtNLM"/>
    </source>
</evidence>
<sequence>MKRKPEPELPLLISRPEAARLLGVSIPQMSRLDAAGVTLPLKVGGWMVRYRRADIVTTVDRLADEARGRGGEN</sequence>
<accession>A0A5K7X703</accession>